<evidence type="ECO:0000256" key="2">
    <source>
        <dbReference type="ARBA" id="ARBA00008335"/>
    </source>
</evidence>
<evidence type="ECO:0000256" key="8">
    <source>
        <dbReference type="ARBA" id="ARBA00044876"/>
    </source>
</evidence>
<comment type="subunit">
    <text evidence="24">Homodimer. Interacts with lysosomal protein GLMP (via lumenal domain); the interaction starts while both proteins are still in the endoplasmic reticulum and is required for stabilization of MFSD1 in lysosomes but has no direct effect on its targeting to lysosomes or transporter activity.</text>
</comment>
<reference evidence="27 28" key="1">
    <citation type="journal article" date="2022" name="Nat. Microbiol.">
        <title>The microbiome of a bacterivorous marine choanoflagellate contains a resource-demanding obligate bacterial associate.</title>
        <authorList>
            <person name="Needham D.M."/>
            <person name="Poirier C."/>
            <person name="Bachy C."/>
            <person name="George E.E."/>
            <person name="Wilken S."/>
            <person name="Yung C.C.M."/>
            <person name="Limardo A.J."/>
            <person name="Morando M."/>
            <person name="Sudek L."/>
            <person name="Malmstrom R.R."/>
            <person name="Keeling P.J."/>
            <person name="Santoro A.E."/>
            <person name="Worden A.Z."/>
        </authorList>
    </citation>
    <scope>NUCLEOTIDE SEQUENCE [LARGE SCALE GENOMIC DNA]</scope>
    <source>
        <strain evidence="27 28">Comchoano-2</strain>
    </source>
</reference>
<evidence type="ECO:0000256" key="10">
    <source>
        <dbReference type="ARBA" id="ARBA00044881"/>
    </source>
</evidence>
<keyword evidence="28" id="KW-1185">Reference proteome</keyword>
<feature type="transmembrane region" description="Helical" evidence="25">
    <location>
        <begin position="83"/>
        <end position="101"/>
    </location>
</feature>
<evidence type="ECO:0000256" key="12">
    <source>
        <dbReference type="ARBA" id="ARBA00044891"/>
    </source>
</evidence>
<evidence type="ECO:0000256" key="18">
    <source>
        <dbReference type="ARBA" id="ARBA00044912"/>
    </source>
</evidence>
<feature type="transmembrane region" description="Helical" evidence="25">
    <location>
        <begin position="54"/>
        <end position="76"/>
    </location>
</feature>
<feature type="domain" description="Major facilitator superfamily (MFS) profile" evidence="26">
    <location>
        <begin position="15"/>
        <end position="422"/>
    </location>
</feature>
<comment type="catalytic activity">
    <reaction evidence="17">
        <text>L-arginyl-glycine(out) = L-arginyl-glycine(in)</text>
        <dbReference type="Rhea" id="RHEA:79391"/>
        <dbReference type="ChEBI" id="CHEBI:229955"/>
    </reaction>
</comment>
<dbReference type="InterPro" id="IPR020846">
    <property type="entry name" value="MFS_dom"/>
</dbReference>
<keyword evidence="4 25" id="KW-0812">Transmembrane</keyword>
<evidence type="ECO:0000256" key="23">
    <source>
        <dbReference type="ARBA" id="ARBA00045709"/>
    </source>
</evidence>
<evidence type="ECO:0000256" key="3">
    <source>
        <dbReference type="ARBA" id="ARBA00022448"/>
    </source>
</evidence>
<comment type="similarity">
    <text evidence="2">Belongs to the major facilitator superfamily.</text>
</comment>
<comment type="caution">
    <text evidence="27">The sequence shown here is derived from an EMBL/GenBank/DDBJ whole genome shotgun (WGS) entry which is preliminary data.</text>
</comment>
<feature type="transmembrane region" description="Helical" evidence="25">
    <location>
        <begin position="139"/>
        <end position="157"/>
    </location>
</feature>
<evidence type="ECO:0000256" key="14">
    <source>
        <dbReference type="ARBA" id="ARBA00044898"/>
    </source>
</evidence>
<comment type="catalytic activity">
    <reaction evidence="8">
        <text>L-lysyl-L-alanine(out) = L-lysyl-L-alanine(in)</text>
        <dbReference type="Rhea" id="RHEA:79399"/>
        <dbReference type="ChEBI" id="CHEBI:229954"/>
    </reaction>
</comment>
<feature type="transmembrane region" description="Helical" evidence="25">
    <location>
        <begin position="354"/>
        <end position="376"/>
    </location>
</feature>
<evidence type="ECO:0000256" key="21">
    <source>
        <dbReference type="ARBA" id="ARBA00044985"/>
    </source>
</evidence>
<evidence type="ECO:0000256" key="1">
    <source>
        <dbReference type="ARBA" id="ARBA00004155"/>
    </source>
</evidence>
<dbReference type="InterPro" id="IPR052187">
    <property type="entry name" value="MFSD1"/>
</dbReference>
<evidence type="ECO:0000256" key="24">
    <source>
        <dbReference type="ARBA" id="ARBA00046376"/>
    </source>
</evidence>
<dbReference type="PANTHER" id="PTHR23512:SF3">
    <property type="entry name" value="MAJOR FACILITATOR SUPERFAMILY DOMAIN-CONTAINING PROTEIN 1"/>
    <property type="match status" value="1"/>
</dbReference>
<keyword evidence="5 25" id="KW-1133">Transmembrane helix</keyword>
<keyword evidence="6 25" id="KW-0472">Membrane</keyword>
<evidence type="ECO:0000313" key="28">
    <source>
        <dbReference type="Proteomes" id="UP001320768"/>
    </source>
</evidence>
<feature type="transmembrane region" description="Helical" evidence="25">
    <location>
        <begin position="12"/>
        <end position="34"/>
    </location>
</feature>
<comment type="catalytic activity">
    <reaction evidence="13">
        <text>L-alpha-aminoacyl-L-lysine(out) = L-alpha-aminoacyl-L-lysine(in)</text>
        <dbReference type="Rhea" id="RHEA:79383"/>
        <dbReference type="ChEBI" id="CHEBI:229966"/>
    </reaction>
</comment>
<comment type="catalytic activity">
    <reaction evidence="16">
        <text>L-lysyl-L-lysine(out) = L-lysyl-L-lysine(in)</text>
        <dbReference type="Rhea" id="RHEA:79403"/>
        <dbReference type="ChEBI" id="CHEBI:229956"/>
    </reaction>
</comment>
<feature type="transmembrane region" description="Helical" evidence="25">
    <location>
        <begin position="228"/>
        <end position="246"/>
    </location>
</feature>
<evidence type="ECO:0000256" key="19">
    <source>
        <dbReference type="ARBA" id="ARBA00044919"/>
    </source>
</evidence>
<evidence type="ECO:0000256" key="9">
    <source>
        <dbReference type="ARBA" id="ARBA00044878"/>
    </source>
</evidence>
<evidence type="ECO:0000256" key="11">
    <source>
        <dbReference type="ARBA" id="ARBA00044884"/>
    </source>
</evidence>
<proteinExistence type="inferred from homology"/>
<sequence>MLGVLKGYRNGLLTAWLIVAVSAAFYSYDVLLRIAPSVMKQDLMSHYGISAAKLSGITSVYFLIYAPMQLPVGVLMDRYGPKFLLSISGVICALGIALFAATSIVSVAVASRFMVGLGSAFAFVGVLKLASIMLPPNRFAFVSGLTMALGMLGATIGDHLIANLLLVEGWQAVCLQAACVGGVLTLLMLYLIPYDVHQHQDQHQDQSEVASFEEIWQGILALASNPQLWLIALIGCLSYTPLTLYAEHFGIEFLQVKYGITHIQASSINSCIFMGWMIGGPLVCSISDYLKSRKIPVLLGLVFSFIACVLVLYAPVPLFILPLLMIFFGIMNSVQVIAFPMAREVGGKKYTATAIALTNMICMLSGLMQGIVGWLYDATYRVMAGSASLTELPLVSYRVAYLPLPIFLICAIILALLVKETYGLESD</sequence>
<comment type="function">
    <text evidence="23">Lysosomal dipeptide uniporter that selectively exports lysine, arginine or histidine-containing dipeptides with a net positive charge from the lysosome lumen into the cytosol. Could play a role in a specific type of protein O-glycosylation indirectly regulating macrophages migration and tissue invasion. Also essential for liver homeostasis.</text>
</comment>
<feature type="transmembrane region" description="Helical" evidence="25">
    <location>
        <begin position="169"/>
        <end position="192"/>
    </location>
</feature>
<feature type="transmembrane region" description="Helical" evidence="25">
    <location>
        <begin position="107"/>
        <end position="127"/>
    </location>
</feature>
<comment type="catalytic activity">
    <reaction evidence="10">
        <text>L-alpha-aminoacyl-L-arginine(out) = L-alpha-aminoacyl-L-arginine(in)</text>
        <dbReference type="Rhea" id="RHEA:79367"/>
        <dbReference type="ChEBI" id="CHEBI:229968"/>
    </reaction>
</comment>
<dbReference type="Proteomes" id="UP001320768">
    <property type="component" value="Unassembled WGS sequence"/>
</dbReference>
<evidence type="ECO:0000256" key="5">
    <source>
        <dbReference type="ARBA" id="ARBA00022989"/>
    </source>
</evidence>
<evidence type="ECO:0000256" key="22">
    <source>
        <dbReference type="ARBA" id="ARBA00045018"/>
    </source>
</evidence>
<comment type="catalytic activity">
    <reaction evidence="9">
        <text>L-histidyl-glycine(out) = L-histidyl-glycine(in)</text>
        <dbReference type="Rhea" id="RHEA:79395"/>
        <dbReference type="ChEBI" id="CHEBI:229957"/>
    </reaction>
</comment>
<dbReference type="EMBL" id="JAKUDN010000002">
    <property type="protein sequence ID" value="MCP8352624.1"/>
    <property type="molecule type" value="Genomic_DNA"/>
</dbReference>
<comment type="catalytic activity">
    <reaction evidence="14">
        <text>L-aspartyl-L-lysine(out) = L-aspartyl-L-lysine(in)</text>
        <dbReference type="Rhea" id="RHEA:79411"/>
        <dbReference type="ChEBI" id="CHEBI:229953"/>
    </reaction>
</comment>
<comment type="catalytic activity">
    <reaction evidence="12">
        <text>L-lysyl-L-alpha-amino acid(out) = L-lysyl-L-alpha-amino acid(in)</text>
        <dbReference type="Rhea" id="RHEA:79387"/>
        <dbReference type="ChEBI" id="CHEBI:229965"/>
    </reaction>
</comment>
<dbReference type="InterPro" id="IPR036259">
    <property type="entry name" value="MFS_trans_sf"/>
</dbReference>
<evidence type="ECO:0000256" key="25">
    <source>
        <dbReference type="SAM" id="Phobius"/>
    </source>
</evidence>
<keyword evidence="7" id="KW-0458">Lysosome</keyword>
<evidence type="ECO:0000256" key="17">
    <source>
        <dbReference type="ARBA" id="ARBA00044903"/>
    </source>
</evidence>
<organism evidence="27 28">
    <name type="scientific">Candidatus Synchoanobacter obligatus</name>
    <dbReference type="NCBI Taxonomy" id="2919597"/>
    <lineage>
        <taxon>Bacteria</taxon>
        <taxon>Pseudomonadati</taxon>
        <taxon>Pseudomonadota</taxon>
        <taxon>Gammaproteobacteria</taxon>
        <taxon>Candidatus Comchoanobacterales</taxon>
        <taxon>Candidatus Comchoanobacteraceae</taxon>
        <taxon>Candidatus Synchoanobacter</taxon>
    </lineage>
</organism>
<accession>A0ABT1L6A8</accession>
<evidence type="ECO:0000256" key="4">
    <source>
        <dbReference type="ARBA" id="ARBA00022692"/>
    </source>
</evidence>
<evidence type="ECO:0000256" key="15">
    <source>
        <dbReference type="ARBA" id="ARBA00044899"/>
    </source>
</evidence>
<dbReference type="Pfam" id="PF07690">
    <property type="entry name" value="MFS_1"/>
    <property type="match status" value="1"/>
</dbReference>
<evidence type="ECO:0000259" key="26">
    <source>
        <dbReference type="PROSITE" id="PS50850"/>
    </source>
</evidence>
<evidence type="ECO:0000256" key="13">
    <source>
        <dbReference type="ARBA" id="ARBA00044893"/>
    </source>
</evidence>
<feature type="transmembrane region" description="Helical" evidence="25">
    <location>
        <begin position="396"/>
        <end position="418"/>
    </location>
</feature>
<dbReference type="InterPro" id="IPR011701">
    <property type="entry name" value="MFS"/>
</dbReference>
<gene>
    <name evidence="27" type="ORF">MKS91_04915</name>
</gene>
<comment type="subcellular location">
    <subcellularLocation>
        <location evidence="1">Lysosome membrane</location>
        <topology evidence="1">Multi-pass membrane protein</topology>
    </subcellularLocation>
</comment>
<protein>
    <recommendedName>
        <fullName evidence="21">Lysosomal dipeptide transporter MFSD1</fullName>
    </recommendedName>
    <alternativeName>
        <fullName evidence="22">Major facilitator superfamily domain-containing protein 1</fullName>
    </alternativeName>
</protein>
<dbReference type="PANTHER" id="PTHR23512">
    <property type="entry name" value="MAJOR FACILITATOR SUPERFAMILY DOMAIN-CONTAINING PROTEIN 1"/>
    <property type="match status" value="1"/>
</dbReference>
<evidence type="ECO:0000256" key="20">
    <source>
        <dbReference type="ARBA" id="ARBA00044924"/>
    </source>
</evidence>
<dbReference type="PROSITE" id="PS50850">
    <property type="entry name" value="MFS"/>
    <property type="match status" value="1"/>
</dbReference>
<comment type="catalytic activity">
    <reaction evidence="19">
        <text>L-alanyl-L-lysine(out) = L-alanyl-L-lysine(in)</text>
        <dbReference type="Rhea" id="RHEA:79415"/>
        <dbReference type="ChEBI" id="CHEBI:192470"/>
    </reaction>
</comment>
<feature type="transmembrane region" description="Helical" evidence="25">
    <location>
        <begin position="295"/>
        <end position="313"/>
    </location>
</feature>
<evidence type="ECO:0000256" key="16">
    <source>
        <dbReference type="ARBA" id="ARBA00044900"/>
    </source>
</evidence>
<feature type="transmembrane region" description="Helical" evidence="25">
    <location>
        <begin position="266"/>
        <end position="283"/>
    </location>
</feature>
<evidence type="ECO:0000256" key="6">
    <source>
        <dbReference type="ARBA" id="ARBA00023136"/>
    </source>
</evidence>
<comment type="catalytic activity">
    <reaction evidence="18">
        <text>L-histidyl-L-alpha-amino acid(out) = L-histidyl-L-alpha-amino acid(in)</text>
        <dbReference type="Rhea" id="RHEA:79379"/>
        <dbReference type="ChEBI" id="CHEBI:229964"/>
    </reaction>
</comment>
<comment type="catalytic activity">
    <reaction evidence="20">
        <text>L-lysyl-glycine(out) = L-lysyl-glycine(in)</text>
        <dbReference type="Rhea" id="RHEA:79407"/>
        <dbReference type="ChEBI" id="CHEBI:191202"/>
    </reaction>
</comment>
<evidence type="ECO:0000256" key="7">
    <source>
        <dbReference type="ARBA" id="ARBA00023228"/>
    </source>
</evidence>
<keyword evidence="3" id="KW-0813">Transport</keyword>
<dbReference type="SUPFAM" id="SSF103473">
    <property type="entry name" value="MFS general substrate transporter"/>
    <property type="match status" value="1"/>
</dbReference>
<dbReference type="RefSeq" id="WP_258569729.1">
    <property type="nucleotide sequence ID" value="NZ_JAKUDN010000002.1"/>
</dbReference>
<name>A0ABT1L6A8_9GAMM</name>
<comment type="catalytic activity">
    <reaction evidence="15">
        <text>L-arginyl-L-alpha-amino acid(out) = L-arginyl-L-alpha-amino acid(in)</text>
        <dbReference type="Rhea" id="RHEA:79371"/>
        <dbReference type="ChEBI" id="CHEBI:84315"/>
    </reaction>
</comment>
<evidence type="ECO:0000313" key="27">
    <source>
        <dbReference type="EMBL" id="MCP8352624.1"/>
    </source>
</evidence>
<dbReference type="Gene3D" id="1.20.1250.20">
    <property type="entry name" value="MFS general substrate transporter like domains"/>
    <property type="match status" value="2"/>
</dbReference>
<feature type="transmembrane region" description="Helical" evidence="25">
    <location>
        <begin position="319"/>
        <end position="342"/>
    </location>
</feature>
<comment type="catalytic activity">
    <reaction evidence="11">
        <text>L-alpha-aminoacyl-L-histidine(out) = L-alpha-aminoacyl-L-histidine(in)</text>
        <dbReference type="Rhea" id="RHEA:79375"/>
        <dbReference type="ChEBI" id="CHEBI:229967"/>
    </reaction>
</comment>